<proteinExistence type="predicted"/>
<sequence length="212" mass="23534">MASSLFVNALQFEFDSMLAMEHTGMDSMFKTLVDTWLEGFLAASGSVYEADVVEFFVNAKVFTETIVSFVANRNMAITKDVFAAALGCQPREWSPSKKKEMNMEFRLLHDIVANALCAKAGSFDMVTSEKFDLMVAISAGLKVNWAPILFQVLVNMVNNTTQPQGIFHEQNLLVETIAANCDDGGGSVGRRERRRGEYVENFSLGVFQMNTP</sequence>
<name>A0A2Z7CPN2_9LAMI</name>
<dbReference type="Proteomes" id="UP000250235">
    <property type="component" value="Unassembled WGS sequence"/>
</dbReference>
<dbReference type="OrthoDB" id="1751168at2759"/>
<accession>A0A2Z7CPN2</accession>
<protein>
    <submittedName>
        <fullName evidence="1">Uncharacterized protein</fullName>
    </submittedName>
</protein>
<evidence type="ECO:0000313" key="2">
    <source>
        <dbReference type="Proteomes" id="UP000250235"/>
    </source>
</evidence>
<organism evidence="1 2">
    <name type="scientific">Dorcoceras hygrometricum</name>
    <dbReference type="NCBI Taxonomy" id="472368"/>
    <lineage>
        <taxon>Eukaryota</taxon>
        <taxon>Viridiplantae</taxon>
        <taxon>Streptophyta</taxon>
        <taxon>Embryophyta</taxon>
        <taxon>Tracheophyta</taxon>
        <taxon>Spermatophyta</taxon>
        <taxon>Magnoliopsida</taxon>
        <taxon>eudicotyledons</taxon>
        <taxon>Gunneridae</taxon>
        <taxon>Pentapetalae</taxon>
        <taxon>asterids</taxon>
        <taxon>lamiids</taxon>
        <taxon>Lamiales</taxon>
        <taxon>Gesneriaceae</taxon>
        <taxon>Didymocarpoideae</taxon>
        <taxon>Trichosporeae</taxon>
        <taxon>Loxocarpinae</taxon>
        <taxon>Dorcoceras</taxon>
    </lineage>
</organism>
<gene>
    <name evidence="1" type="ORF">F511_24058</name>
</gene>
<dbReference type="AlphaFoldDB" id="A0A2Z7CPN2"/>
<evidence type="ECO:0000313" key="1">
    <source>
        <dbReference type="EMBL" id="KZV48738.1"/>
    </source>
</evidence>
<dbReference type="EMBL" id="KQ993818">
    <property type="protein sequence ID" value="KZV48738.1"/>
    <property type="molecule type" value="Genomic_DNA"/>
</dbReference>
<keyword evidence="2" id="KW-1185">Reference proteome</keyword>
<reference evidence="1 2" key="1">
    <citation type="journal article" date="2015" name="Proc. Natl. Acad. Sci. U.S.A.">
        <title>The resurrection genome of Boea hygrometrica: A blueprint for survival of dehydration.</title>
        <authorList>
            <person name="Xiao L."/>
            <person name="Yang G."/>
            <person name="Zhang L."/>
            <person name="Yang X."/>
            <person name="Zhao S."/>
            <person name="Ji Z."/>
            <person name="Zhou Q."/>
            <person name="Hu M."/>
            <person name="Wang Y."/>
            <person name="Chen M."/>
            <person name="Xu Y."/>
            <person name="Jin H."/>
            <person name="Xiao X."/>
            <person name="Hu G."/>
            <person name="Bao F."/>
            <person name="Hu Y."/>
            <person name="Wan P."/>
            <person name="Li L."/>
            <person name="Deng X."/>
            <person name="Kuang T."/>
            <person name="Xiang C."/>
            <person name="Zhu J.K."/>
            <person name="Oliver M.J."/>
            <person name="He Y."/>
        </authorList>
    </citation>
    <scope>NUCLEOTIDE SEQUENCE [LARGE SCALE GENOMIC DNA]</scope>
    <source>
        <strain evidence="2">cv. XS01</strain>
    </source>
</reference>